<dbReference type="HOGENOM" id="CLU_069356_45_3_11"/>
<evidence type="ECO:0000256" key="1">
    <source>
        <dbReference type="ARBA" id="ARBA00023015"/>
    </source>
</evidence>
<dbReference type="InterPro" id="IPR050109">
    <property type="entry name" value="HTH-type_TetR-like_transc_reg"/>
</dbReference>
<feature type="domain" description="HTH tetR-type" evidence="5">
    <location>
        <begin position="23"/>
        <end position="83"/>
    </location>
</feature>
<dbReference type="STRING" id="882086.SacxiDRAFT_3836"/>
<keyword evidence="7" id="KW-1185">Reference proteome</keyword>
<keyword evidence="1" id="KW-0805">Transcription regulation</keyword>
<accession>I0V7C5</accession>
<evidence type="ECO:0000256" key="3">
    <source>
        <dbReference type="ARBA" id="ARBA00023163"/>
    </source>
</evidence>
<dbReference type="InterPro" id="IPR009057">
    <property type="entry name" value="Homeodomain-like_sf"/>
</dbReference>
<reference evidence="6 7" key="1">
    <citation type="submission" date="2012-01" db="EMBL/GenBank/DDBJ databases">
        <title>Improved High-Quality Draft sequence of Saccharomonospora xinjiangensis XJ-54.</title>
        <authorList>
            <consortium name="US DOE Joint Genome Institute"/>
            <person name="Lucas S."/>
            <person name="Han J."/>
            <person name="Lapidus A."/>
            <person name="Cheng J.-F."/>
            <person name="Goodwin L."/>
            <person name="Pitluck S."/>
            <person name="Peters L."/>
            <person name="Mikhailova N."/>
            <person name="Teshima H."/>
            <person name="Detter J.C."/>
            <person name="Han C."/>
            <person name="Tapia R."/>
            <person name="Land M."/>
            <person name="Hauser L."/>
            <person name="Kyrpides N."/>
            <person name="Ivanova N."/>
            <person name="Pagani I."/>
            <person name="Brambilla E.-M."/>
            <person name="Klenk H.-P."/>
            <person name="Woyke T."/>
        </authorList>
    </citation>
    <scope>NUCLEOTIDE SEQUENCE [LARGE SCALE GENOMIC DNA]</scope>
    <source>
        <strain evidence="6 7">XJ-54</strain>
    </source>
</reference>
<keyword evidence="2 4" id="KW-0238">DNA-binding</keyword>
<feature type="DNA-binding region" description="H-T-H motif" evidence="4">
    <location>
        <begin position="46"/>
        <end position="65"/>
    </location>
</feature>
<dbReference type="PRINTS" id="PR00455">
    <property type="entry name" value="HTHTETR"/>
</dbReference>
<dbReference type="EMBL" id="JH636049">
    <property type="protein sequence ID" value="EID56028.1"/>
    <property type="molecule type" value="Genomic_DNA"/>
</dbReference>
<proteinExistence type="predicted"/>
<organism evidence="6 7">
    <name type="scientific">Saccharomonospora xinjiangensis XJ-54</name>
    <dbReference type="NCBI Taxonomy" id="882086"/>
    <lineage>
        <taxon>Bacteria</taxon>
        <taxon>Bacillati</taxon>
        <taxon>Actinomycetota</taxon>
        <taxon>Actinomycetes</taxon>
        <taxon>Pseudonocardiales</taxon>
        <taxon>Pseudonocardiaceae</taxon>
        <taxon>Saccharomonospora</taxon>
    </lineage>
</organism>
<sequence>MDRPVHTCYGDVVGNRADRHMNPEKRRLLLETAAREFATSGYERASLNRIIRECRMSKSSFYYYVESKESLFDLVVKELTGELLDVLAIPEPEQFAADFWTNTADIFGRLTTLARERPLFADLGRLFHLPRAPMSPGSAAGAALAATRAWLDRVLAEGVAAGAVRDDLPLSLLREATVAVLAVFDDWTLRHRGDLDNDAAAALVRGELAALRGLLAPGPEERS</sequence>
<dbReference type="Proteomes" id="UP000004691">
    <property type="component" value="Unassembled WGS sequence"/>
</dbReference>
<dbReference type="GO" id="GO:0000976">
    <property type="term" value="F:transcription cis-regulatory region binding"/>
    <property type="evidence" value="ECO:0007669"/>
    <property type="project" value="TreeGrafter"/>
</dbReference>
<dbReference type="Pfam" id="PF00440">
    <property type="entry name" value="TetR_N"/>
    <property type="match status" value="1"/>
</dbReference>
<dbReference type="GO" id="GO:0003700">
    <property type="term" value="F:DNA-binding transcription factor activity"/>
    <property type="evidence" value="ECO:0007669"/>
    <property type="project" value="TreeGrafter"/>
</dbReference>
<dbReference type="PROSITE" id="PS50977">
    <property type="entry name" value="HTH_TETR_2"/>
    <property type="match status" value="1"/>
</dbReference>
<name>I0V7C5_9PSEU</name>
<dbReference type="PANTHER" id="PTHR30055:SF234">
    <property type="entry name" value="HTH-TYPE TRANSCRIPTIONAL REGULATOR BETI"/>
    <property type="match status" value="1"/>
</dbReference>
<evidence type="ECO:0000256" key="4">
    <source>
        <dbReference type="PROSITE-ProRule" id="PRU00335"/>
    </source>
</evidence>
<dbReference type="eggNOG" id="COG1309">
    <property type="taxonomic scope" value="Bacteria"/>
</dbReference>
<dbReference type="PANTHER" id="PTHR30055">
    <property type="entry name" value="HTH-TYPE TRANSCRIPTIONAL REGULATOR RUTR"/>
    <property type="match status" value="1"/>
</dbReference>
<keyword evidence="3" id="KW-0804">Transcription</keyword>
<evidence type="ECO:0000259" key="5">
    <source>
        <dbReference type="PROSITE" id="PS50977"/>
    </source>
</evidence>
<gene>
    <name evidence="6" type="ORF">SacxiDRAFT_3836</name>
</gene>
<evidence type="ECO:0000313" key="6">
    <source>
        <dbReference type="EMBL" id="EID56028.1"/>
    </source>
</evidence>
<protein>
    <submittedName>
        <fullName evidence="6">Transcriptional regulator</fullName>
    </submittedName>
</protein>
<evidence type="ECO:0000256" key="2">
    <source>
        <dbReference type="ARBA" id="ARBA00023125"/>
    </source>
</evidence>
<dbReference type="AlphaFoldDB" id="I0V7C5"/>
<dbReference type="SUPFAM" id="SSF46689">
    <property type="entry name" value="Homeodomain-like"/>
    <property type="match status" value="1"/>
</dbReference>
<evidence type="ECO:0000313" key="7">
    <source>
        <dbReference type="Proteomes" id="UP000004691"/>
    </source>
</evidence>
<dbReference type="Gene3D" id="1.10.357.10">
    <property type="entry name" value="Tetracycline Repressor, domain 2"/>
    <property type="match status" value="1"/>
</dbReference>
<dbReference type="InterPro" id="IPR001647">
    <property type="entry name" value="HTH_TetR"/>
</dbReference>